<evidence type="ECO:0000313" key="2">
    <source>
        <dbReference type="Proteomes" id="UP000546642"/>
    </source>
</evidence>
<organism evidence="1 2">
    <name type="scientific">Nocardiopsis mwathae</name>
    <dbReference type="NCBI Taxonomy" id="1472723"/>
    <lineage>
        <taxon>Bacteria</taxon>
        <taxon>Bacillati</taxon>
        <taxon>Actinomycetota</taxon>
        <taxon>Actinomycetes</taxon>
        <taxon>Streptosporangiales</taxon>
        <taxon>Nocardiopsidaceae</taxon>
        <taxon>Nocardiopsis</taxon>
    </lineage>
</organism>
<comment type="caution">
    <text evidence="1">The sequence shown here is derived from an EMBL/GenBank/DDBJ whole genome shotgun (WGS) entry which is preliminary data.</text>
</comment>
<dbReference type="Proteomes" id="UP000546642">
    <property type="component" value="Unassembled WGS sequence"/>
</dbReference>
<accession>A0A7W9YJK3</accession>
<reference evidence="1 2" key="1">
    <citation type="submission" date="2020-08" db="EMBL/GenBank/DDBJ databases">
        <title>Sequencing the genomes of 1000 actinobacteria strains.</title>
        <authorList>
            <person name="Klenk H.-P."/>
        </authorList>
    </citation>
    <scope>NUCLEOTIDE SEQUENCE [LARGE SCALE GENOMIC DNA]</scope>
    <source>
        <strain evidence="1 2">DSM 46659</strain>
    </source>
</reference>
<proteinExistence type="predicted"/>
<dbReference type="AlphaFoldDB" id="A0A7W9YJK3"/>
<gene>
    <name evidence="1" type="ORF">HNR23_003309</name>
</gene>
<evidence type="ECO:0000313" key="1">
    <source>
        <dbReference type="EMBL" id="MBB6173249.1"/>
    </source>
</evidence>
<dbReference type="EMBL" id="JACHDS010000001">
    <property type="protein sequence ID" value="MBB6173249.1"/>
    <property type="molecule type" value="Genomic_DNA"/>
</dbReference>
<name>A0A7W9YJK3_9ACTN</name>
<keyword evidence="2" id="KW-1185">Reference proteome</keyword>
<dbReference type="RefSeq" id="WP_184076528.1">
    <property type="nucleotide sequence ID" value="NZ_JACHDS010000001.1"/>
</dbReference>
<protein>
    <submittedName>
        <fullName evidence="1">Uncharacterized protein</fullName>
    </submittedName>
</protein>
<sequence>MLYELVRLQKTVDEKKDERQRTRLHARQLRAQLRERARAERALAEIGWSRLC</sequence>